<evidence type="ECO:0000313" key="2">
    <source>
        <dbReference type="EMBL" id="KAG6956090.1"/>
    </source>
</evidence>
<reference evidence="2" key="1">
    <citation type="submission" date="2021-01" db="EMBL/GenBank/DDBJ databases">
        <title>Phytophthora aleatoria, a newly-described species from Pinus radiata is distinct from Phytophthora cactorum isolates based on comparative genomics.</title>
        <authorList>
            <person name="Mcdougal R."/>
            <person name="Panda P."/>
            <person name="Williams N."/>
            <person name="Studholme D.J."/>
        </authorList>
    </citation>
    <scope>NUCLEOTIDE SEQUENCE</scope>
    <source>
        <strain evidence="2">NZFS 3830</strain>
    </source>
</reference>
<comment type="caution">
    <text evidence="2">The sequence shown here is derived from an EMBL/GenBank/DDBJ whole genome shotgun (WGS) entry which is preliminary data.</text>
</comment>
<organism evidence="2 3">
    <name type="scientific">Phytophthora cactorum</name>
    <dbReference type="NCBI Taxonomy" id="29920"/>
    <lineage>
        <taxon>Eukaryota</taxon>
        <taxon>Sar</taxon>
        <taxon>Stramenopiles</taxon>
        <taxon>Oomycota</taxon>
        <taxon>Peronosporomycetes</taxon>
        <taxon>Peronosporales</taxon>
        <taxon>Peronosporaceae</taxon>
        <taxon>Phytophthora</taxon>
    </lineage>
</organism>
<feature type="compositionally biased region" description="Basic and acidic residues" evidence="1">
    <location>
        <begin position="52"/>
        <end position="71"/>
    </location>
</feature>
<name>A0A8T1UBA6_9STRA</name>
<proteinExistence type="predicted"/>
<dbReference type="EMBL" id="JAENGZ010000629">
    <property type="protein sequence ID" value="KAG6956090.1"/>
    <property type="molecule type" value="Genomic_DNA"/>
</dbReference>
<feature type="region of interest" description="Disordered" evidence="1">
    <location>
        <begin position="1"/>
        <end position="25"/>
    </location>
</feature>
<evidence type="ECO:0000313" key="3">
    <source>
        <dbReference type="Proteomes" id="UP000688947"/>
    </source>
</evidence>
<gene>
    <name evidence="2" type="ORF">JG687_00010808</name>
</gene>
<feature type="non-terminal residue" evidence="2">
    <location>
        <position position="107"/>
    </location>
</feature>
<dbReference type="AlphaFoldDB" id="A0A8T1UBA6"/>
<dbReference type="Proteomes" id="UP000688947">
    <property type="component" value="Unassembled WGS sequence"/>
</dbReference>
<accession>A0A8T1UBA6</accession>
<protein>
    <submittedName>
        <fullName evidence="2">Uncharacterized protein</fullName>
    </submittedName>
</protein>
<evidence type="ECO:0000256" key="1">
    <source>
        <dbReference type="SAM" id="MobiDB-lite"/>
    </source>
</evidence>
<feature type="region of interest" description="Disordered" evidence="1">
    <location>
        <begin position="48"/>
        <end position="107"/>
    </location>
</feature>
<sequence>RSVTSAVHSEQRSAPLVAASTTEQEIQRVCTGATSDGAALEDSYPVQAESNGVEKELEPLQHSVPDARESSGARVNGDSAQDDEGPGSRSGEIWQGTGEVLGWQSGR</sequence>